<keyword evidence="4" id="KW-0862">Zinc</keyword>
<dbReference type="InterPro" id="IPR053138">
    <property type="entry name" value="N-alpha-Ac-DABA_deacetylase"/>
</dbReference>
<organism evidence="6 7">
    <name type="scientific">Labrys wisconsinensis</name>
    <dbReference type="NCBI Taxonomy" id="425677"/>
    <lineage>
        <taxon>Bacteria</taxon>
        <taxon>Pseudomonadati</taxon>
        <taxon>Pseudomonadota</taxon>
        <taxon>Alphaproteobacteria</taxon>
        <taxon>Hyphomicrobiales</taxon>
        <taxon>Xanthobacteraceae</taxon>
        <taxon>Labrys</taxon>
    </lineage>
</organism>
<dbReference type="PANTHER" id="PTHR37326:SF1">
    <property type="entry name" value="BLL3975 PROTEIN"/>
    <property type="match status" value="1"/>
</dbReference>
<name>A0ABU0J0P0_9HYPH</name>
<evidence type="ECO:0000313" key="7">
    <source>
        <dbReference type="Proteomes" id="UP001242480"/>
    </source>
</evidence>
<dbReference type="SUPFAM" id="SSF53187">
    <property type="entry name" value="Zn-dependent exopeptidases"/>
    <property type="match status" value="1"/>
</dbReference>
<comment type="caution">
    <text evidence="6">The sequence shown here is derived from an EMBL/GenBank/DDBJ whole genome shotgun (WGS) entry which is preliminary data.</text>
</comment>
<dbReference type="InterPro" id="IPR043795">
    <property type="entry name" value="N-alpha-Ac-DABA-like"/>
</dbReference>
<dbReference type="Gene3D" id="3.40.630.10">
    <property type="entry name" value="Zn peptidases"/>
    <property type="match status" value="1"/>
</dbReference>
<evidence type="ECO:0000256" key="2">
    <source>
        <dbReference type="ARBA" id="ARBA00022723"/>
    </source>
</evidence>
<proteinExistence type="predicted"/>
<dbReference type="InterPro" id="IPR055438">
    <property type="entry name" value="AstE_AspA_cat"/>
</dbReference>
<evidence type="ECO:0000313" key="6">
    <source>
        <dbReference type="EMBL" id="MDQ0467826.1"/>
    </source>
</evidence>
<evidence type="ECO:0000256" key="4">
    <source>
        <dbReference type="ARBA" id="ARBA00022833"/>
    </source>
</evidence>
<reference evidence="6 7" key="1">
    <citation type="submission" date="2023-07" db="EMBL/GenBank/DDBJ databases">
        <title>Genomic Encyclopedia of Type Strains, Phase IV (KMG-IV): sequencing the most valuable type-strain genomes for metagenomic binning, comparative biology and taxonomic classification.</title>
        <authorList>
            <person name="Goeker M."/>
        </authorList>
    </citation>
    <scope>NUCLEOTIDE SEQUENCE [LARGE SCALE GENOMIC DNA]</scope>
    <source>
        <strain evidence="6 7">DSM 19619</strain>
    </source>
</reference>
<accession>A0ABU0J0P0</accession>
<keyword evidence="7" id="KW-1185">Reference proteome</keyword>
<keyword evidence="3" id="KW-0378">Hydrolase</keyword>
<feature type="domain" description="Succinylglutamate desuccinylase/Aspartoacylase catalytic" evidence="5">
    <location>
        <begin position="46"/>
        <end position="231"/>
    </location>
</feature>
<dbReference type="PIRSF" id="PIRSF039012">
    <property type="entry name" value="ASP"/>
    <property type="match status" value="1"/>
</dbReference>
<gene>
    <name evidence="6" type="ORF">QO011_000821</name>
</gene>
<evidence type="ECO:0000259" key="5">
    <source>
        <dbReference type="Pfam" id="PF24827"/>
    </source>
</evidence>
<dbReference type="Proteomes" id="UP001242480">
    <property type="component" value="Unassembled WGS sequence"/>
</dbReference>
<evidence type="ECO:0000256" key="1">
    <source>
        <dbReference type="ARBA" id="ARBA00001947"/>
    </source>
</evidence>
<dbReference type="EMBL" id="JAUSVX010000001">
    <property type="protein sequence ID" value="MDQ0467826.1"/>
    <property type="molecule type" value="Genomic_DNA"/>
</dbReference>
<comment type="cofactor">
    <cofactor evidence="1">
        <name>Zn(2+)</name>
        <dbReference type="ChEBI" id="CHEBI:29105"/>
    </cofactor>
</comment>
<evidence type="ECO:0000256" key="3">
    <source>
        <dbReference type="ARBA" id="ARBA00022801"/>
    </source>
</evidence>
<dbReference type="RefSeq" id="WP_307268043.1">
    <property type="nucleotide sequence ID" value="NZ_JAUSVX010000001.1"/>
</dbReference>
<protein>
    <submittedName>
        <fullName evidence="6">Deacylase</fullName>
    </submittedName>
</protein>
<dbReference type="PANTHER" id="PTHR37326">
    <property type="entry name" value="BLL3975 PROTEIN"/>
    <property type="match status" value="1"/>
</dbReference>
<dbReference type="Pfam" id="PF24827">
    <property type="entry name" value="AstE_AspA_cat"/>
    <property type="match status" value="1"/>
</dbReference>
<keyword evidence="2" id="KW-0479">Metal-binding</keyword>
<sequence length="336" mass="35712">MHSGVFHDLDFERDGKARGHVSMPFSVDRSPYFHVRTPVVTVRNGPGPRLLLMAGNHGDEYEGELTLARLARRLEPADIRGAVTILPVANRPAVIAAKRCSPLDAGNLNRAFPGDPLGAPTGRLAWMLEKEIFPRHDVVLDLHSGGTSMAHLPCSLIEKDEDTARHARALDLLQALGMPYGFVAANGPGAPTSMGAARRAGAIGVSGEFGGGGTTTPASMALTARAIDGLMMRLGITAAPLLGEHAPVERPTALLSLARHSQAIYAERRGWWEPAVEPGAAVAAGDLAGWYHDLDDDTAQEQPLRFAEAGIVISCRLHTMSEAGDCLIQVAEPLRA</sequence>